<organism evidence="2 3">
    <name type="scientific">Lentinula raphanica</name>
    <dbReference type="NCBI Taxonomy" id="153919"/>
    <lineage>
        <taxon>Eukaryota</taxon>
        <taxon>Fungi</taxon>
        <taxon>Dikarya</taxon>
        <taxon>Basidiomycota</taxon>
        <taxon>Agaricomycotina</taxon>
        <taxon>Agaricomycetes</taxon>
        <taxon>Agaricomycetidae</taxon>
        <taxon>Agaricales</taxon>
        <taxon>Marasmiineae</taxon>
        <taxon>Omphalotaceae</taxon>
        <taxon>Lentinula</taxon>
    </lineage>
</organism>
<dbReference type="EMBL" id="MU806293">
    <property type="protein sequence ID" value="KAJ3836792.1"/>
    <property type="molecule type" value="Genomic_DNA"/>
</dbReference>
<evidence type="ECO:0000313" key="2">
    <source>
        <dbReference type="EMBL" id="KAJ3836792.1"/>
    </source>
</evidence>
<reference evidence="2" key="1">
    <citation type="submission" date="2022-08" db="EMBL/GenBank/DDBJ databases">
        <authorList>
            <consortium name="DOE Joint Genome Institute"/>
            <person name="Min B."/>
            <person name="Riley R."/>
            <person name="Sierra-Patev S."/>
            <person name="Naranjo-Ortiz M."/>
            <person name="Looney B."/>
            <person name="Konkel Z."/>
            <person name="Slot J.C."/>
            <person name="Sakamoto Y."/>
            <person name="Steenwyk J.L."/>
            <person name="Rokas A."/>
            <person name="Carro J."/>
            <person name="Camarero S."/>
            <person name="Ferreira P."/>
            <person name="Molpeceres G."/>
            <person name="Ruiz-Duenas F.J."/>
            <person name="Serrano A."/>
            <person name="Henrissat B."/>
            <person name="Drula E."/>
            <person name="Hughes K.W."/>
            <person name="Mata J.L."/>
            <person name="Ishikawa N.K."/>
            <person name="Vargas-Isla R."/>
            <person name="Ushijima S."/>
            <person name="Smith C.A."/>
            <person name="Ahrendt S."/>
            <person name="Andreopoulos W."/>
            <person name="He G."/>
            <person name="Labutti K."/>
            <person name="Lipzen A."/>
            <person name="Ng V."/>
            <person name="Sandor L."/>
            <person name="Barry K."/>
            <person name="Martinez A.T."/>
            <person name="Xiao Y."/>
            <person name="Gibbons J.G."/>
            <person name="Terashima K."/>
            <person name="Hibbett D.S."/>
            <person name="Grigoriev I.V."/>
        </authorList>
    </citation>
    <scope>NUCLEOTIDE SEQUENCE</scope>
    <source>
        <strain evidence="2">TFB9207</strain>
    </source>
</reference>
<dbReference type="InterPro" id="IPR023210">
    <property type="entry name" value="NADP_OxRdtase_dom"/>
</dbReference>
<dbReference type="Gene3D" id="3.20.20.100">
    <property type="entry name" value="NADP-dependent oxidoreductase domain"/>
    <property type="match status" value="1"/>
</dbReference>
<comment type="caution">
    <text evidence="2">The sequence shown here is derived from an EMBL/GenBank/DDBJ whole genome shotgun (WGS) entry which is preliminary data.</text>
</comment>
<sequence length="282" mass="31346">YVGRAIKESGLARTELFVTTKFLQGLSVQRDIRKSLANLGLQYLDLYLIHQPRLIPNLANTWKEFEKVQQDGLAKGIGVSNLVNVEQLEDLIKVSKVKPAVNQIQLHPYNYHEMKPIMDACAKHNIVIEAYSSLASYCSYVDEPLNPAVKRIGASPTQVIFLWIRAKGAVIITTSTTRAHMEEYLAIGDFPALTEDEISSVDNAGANGPPSCSVIVKHTTLAVTFVILRMMNVCSGADWTDNVQRMHVSTRLQGGHTPLDQQRVDCCNILLIVEHCPLTLNH</sequence>
<proteinExistence type="predicted"/>
<dbReference type="AlphaFoldDB" id="A0AA38UG11"/>
<dbReference type="GO" id="GO:0016491">
    <property type="term" value="F:oxidoreductase activity"/>
    <property type="evidence" value="ECO:0007669"/>
    <property type="project" value="InterPro"/>
</dbReference>
<dbReference type="SUPFAM" id="SSF51430">
    <property type="entry name" value="NAD(P)-linked oxidoreductase"/>
    <property type="match status" value="1"/>
</dbReference>
<name>A0AA38UG11_9AGAR</name>
<feature type="domain" description="NADP-dependent oxidoreductase" evidence="1">
    <location>
        <begin position="2"/>
        <end position="136"/>
    </location>
</feature>
<keyword evidence="3" id="KW-1185">Reference proteome</keyword>
<accession>A0AA38UG11</accession>
<feature type="non-terminal residue" evidence="2">
    <location>
        <position position="1"/>
    </location>
</feature>
<protein>
    <submittedName>
        <fullName evidence="2">NADP-dependent oxidoreductase domain-containing protein</fullName>
    </submittedName>
</protein>
<evidence type="ECO:0000259" key="1">
    <source>
        <dbReference type="Pfam" id="PF00248"/>
    </source>
</evidence>
<dbReference type="InterPro" id="IPR036812">
    <property type="entry name" value="NAD(P)_OxRdtase_dom_sf"/>
</dbReference>
<dbReference type="PRINTS" id="PR00069">
    <property type="entry name" value="ALDKETRDTASE"/>
</dbReference>
<dbReference type="PANTHER" id="PTHR11732">
    <property type="entry name" value="ALDO/KETO REDUCTASE"/>
    <property type="match status" value="1"/>
</dbReference>
<gene>
    <name evidence="2" type="ORF">F5878DRAFT_540687</name>
</gene>
<dbReference type="InterPro" id="IPR020471">
    <property type="entry name" value="AKR"/>
</dbReference>
<dbReference type="Proteomes" id="UP001163846">
    <property type="component" value="Unassembled WGS sequence"/>
</dbReference>
<evidence type="ECO:0000313" key="3">
    <source>
        <dbReference type="Proteomes" id="UP001163846"/>
    </source>
</evidence>
<dbReference type="Pfam" id="PF00248">
    <property type="entry name" value="Aldo_ket_red"/>
    <property type="match status" value="1"/>
</dbReference>